<dbReference type="Proteomes" id="UP001275315">
    <property type="component" value="Unassembled WGS sequence"/>
</dbReference>
<sequence>MNSVAEICCGSLEDSLNAQKAGADRIELNNAMYLYGLTPSLGTIELVVEYCHIPIVAMARPRPGGFHYNEYEFDTIRKDVESMLAYDIEGVAFGCLDEAGNIDVKKNQEIIDIIHKHNKDAIFHRAFDAVKDPYQSIELLIDLGVKRVLTSGLQPSAVDGVPLLAELQGKYGDRIEILAGGGIDAANCAHIKNKTGIQQYHSSCKTWRKDPTTIGNVSFAFAEPPHQEDYNIVGYNKAISFVNAVKRNTVK</sequence>
<comment type="caution">
    <text evidence="2">Once thought to be involved in copper homeostasis, experiments in E.coli have shown this is not the case.</text>
</comment>
<evidence type="ECO:0000256" key="1">
    <source>
        <dbReference type="ARBA" id="ARBA00007768"/>
    </source>
</evidence>
<gene>
    <name evidence="2" type="primary">cutC</name>
    <name evidence="3" type="ORF">RWD45_12785</name>
</gene>
<dbReference type="Gene3D" id="3.20.20.380">
    <property type="entry name" value="Copper homeostasis (CutC) domain"/>
    <property type="match status" value="1"/>
</dbReference>
<comment type="similarity">
    <text evidence="1 2">Belongs to the CutC family.</text>
</comment>
<dbReference type="RefSeq" id="WP_320380082.1">
    <property type="nucleotide sequence ID" value="NZ_JAWDIQ010000002.1"/>
</dbReference>
<organism evidence="3 4">
    <name type="scientific">Paracerasibacillus soli</name>
    <dbReference type="NCBI Taxonomy" id="480284"/>
    <lineage>
        <taxon>Bacteria</taxon>
        <taxon>Bacillati</taxon>
        <taxon>Bacillota</taxon>
        <taxon>Bacilli</taxon>
        <taxon>Bacillales</taxon>
        <taxon>Bacillaceae</taxon>
        <taxon>Paracerasibacillus</taxon>
    </lineage>
</organism>
<name>A0ABU5CSC5_9BACI</name>
<dbReference type="Pfam" id="PF03932">
    <property type="entry name" value="CutC"/>
    <property type="match status" value="1"/>
</dbReference>
<dbReference type="InterPro" id="IPR036822">
    <property type="entry name" value="CutC-like_dom_sf"/>
</dbReference>
<comment type="subcellular location">
    <subcellularLocation>
        <location evidence="2">Cytoplasm</location>
    </subcellularLocation>
</comment>
<dbReference type="PANTHER" id="PTHR12598">
    <property type="entry name" value="COPPER HOMEOSTASIS PROTEIN CUTC"/>
    <property type="match status" value="1"/>
</dbReference>
<dbReference type="EMBL" id="JAWDIQ010000002">
    <property type="protein sequence ID" value="MDY0409282.1"/>
    <property type="molecule type" value="Genomic_DNA"/>
</dbReference>
<evidence type="ECO:0000313" key="4">
    <source>
        <dbReference type="Proteomes" id="UP001275315"/>
    </source>
</evidence>
<dbReference type="PANTHER" id="PTHR12598:SF0">
    <property type="entry name" value="COPPER HOMEOSTASIS PROTEIN CUTC HOMOLOG"/>
    <property type="match status" value="1"/>
</dbReference>
<accession>A0ABU5CSC5</accession>
<comment type="caution">
    <text evidence="3">The sequence shown here is derived from an EMBL/GenBank/DDBJ whole genome shotgun (WGS) entry which is preliminary data.</text>
</comment>
<evidence type="ECO:0000256" key="2">
    <source>
        <dbReference type="HAMAP-Rule" id="MF_00795"/>
    </source>
</evidence>
<evidence type="ECO:0000313" key="3">
    <source>
        <dbReference type="EMBL" id="MDY0409282.1"/>
    </source>
</evidence>
<dbReference type="HAMAP" id="MF_00795">
    <property type="entry name" value="CutC"/>
    <property type="match status" value="1"/>
</dbReference>
<dbReference type="SUPFAM" id="SSF110395">
    <property type="entry name" value="CutC-like"/>
    <property type="match status" value="1"/>
</dbReference>
<proteinExistence type="inferred from homology"/>
<keyword evidence="4" id="KW-1185">Reference proteome</keyword>
<protein>
    <recommendedName>
        <fullName evidence="2">PF03932 family protein CutC</fullName>
    </recommendedName>
</protein>
<dbReference type="InterPro" id="IPR005627">
    <property type="entry name" value="CutC-like"/>
</dbReference>
<reference evidence="3 4" key="1">
    <citation type="submission" date="2023-10" db="EMBL/GenBank/DDBJ databases">
        <title>Virgibacillus soli CC-YMP-6 genome.</title>
        <authorList>
            <person name="Miliotis G."/>
            <person name="Sengupta P."/>
            <person name="Hameed A."/>
            <person name="Chuvochina M."/>
            <person name="Mcdonagh F."/>
            <person name="Simpson A.C."/>
            <person name="Singh N.K."/>
            <person name="Rekha P.D."/>
            <person name="Raman K."/>
            <person name="Hugenholtz P."/>
            <person name="Venkateswaran K."/>
        </authorList>
    </citation>
    <scope>NUCLEOTIDE SEQUENCE [LARGE SCALE GENOMIC DNA]</scope>
    <source>
        <strain evidence="3 4">CC-YMP-6</strain>
    </source>
</reference>
<keyword evidence="2" id="KW-0963">Cytoplasm</keyword>